<dbReference type="STRING" id="1220924.W2RXV9"/>
<protein>
    <recommendedName>
        <fullName evidence="1">AAA+ ATPase domain-containing protein</fullName>
    </recommendedName>
</protein>
<dbReference type="InParanoid" id="W2RXV9"/>
<dbReference type="Proteomes" id="UP000030752">
    <property type="component" value="Unassembled WGS sequence"/>
</dbReference>
<dbReference type="VEuPathDB" id="FungiDB:HMPREF1541_04781"/>
<accession>W2RXV9</accession>
<dbReference type="Pfam" id="PF00004">
    <property type="entry name" value="AAA"/>
    <property type="match status" value="1"/>
</dbReference>
<proteinExistence type="predicted"/>
<gene>
    <name evidence="2" type="ORF">HMPREF1541_04781</name>
</gene>
<dbReference type="InterPro" id="IPR003593">
    <property type="entry name" value="AAA+_ATPase"/>
</dbReference>
<dbReference type="EMBL" id="KB822720">
    <property type="protein sequence ID" value="ETN40504.1"/>
    <property type="molecule type" value="Genomic_DNA"/>
</dbReference>
<sequence length="508" mass="58080">MDTHGQDYVKAKDMFERVRVSRRYMQYLIRPGDVLLEGSGADKQAFLATSWLTDHTRGKGEVLGHISTGDDSYAARARRVREKSSIAPSSEVHYFSYDWTVQAWHWAFNGFSRYKYVVNHLQLQVTFENDEVDITRLDIYSLMYASSRIRQELEDRGRMFWKCRFKHIVAYTSGPTEGLDDARHIIDATTYNKLHPHDNVDGSNYLADISASRLAEDSPPGGDDLLLFPTMLNGYHLHAKRWYKLFVDQMRDVNWNKQAFKDLIMADATKELILALVENLLEARKSTDVISGKGSGLIVLLHGGPGTGKTFTAESVAEIAQKSLYRITCGEIGTEPSKVEKHLTAVLHLGKIWDCVVLLDEADVFLAERDLRDLNRNALVSIFLHGAFDEAFESRIQLVLHYKDLNHAERCKVWRDFIRRLNDLDEPIDAEDLEDHLQVLGNEELNGRQIRNAVTSACQLAKFKKQKLSYTHLKHVIDVSGEYEQYTRRLQSGESDVERIEVSGLRAP</sequence>
<keyword evidence="3" id="KW-1185">Reference proteome</keyword>
<evidence type="ECO:0000313" key="2">
    <source>
        <dbReference type="EMBL" id="ETN40504.1"/>
    </source>
</evidence>
<evidence type="ECO:0000313" key="3">
    <source>
        <dbReference type="Proteomes" id="UP000030752"/>
    </source>
</evidence>
<feature type="domain" description="AAA+ ATPase" evidence="1">
    <location>
        <begin position="295"/>
        <end position="406"/>
    </location>
</feature>
<dbReference type="HOGENOM" id="CLU_004471_4_7_1"/>
<dbReference type="GO" id="GO:0005524">
    <property type="term" value="F:ATP binding"/>
    <property type="evidence" value="ECO:0007669"/>
    <property type="project" value="InterPro"/>
</dbReference>
<dbReference type="PANTHER" id="PTHR46411:SF2">
    <property type="entry name" value="AAA+ ATPASE DOMAIN-CONTAINING PROTEIN"/>
    <property type="match status" value="1"/>
</dbReference>
<evidence type="ECO:0000259" key="1">
    <source>
        <dbReference type="SMART" id="SM00382"/>
    </source>
</evidence>
<dbReference type="Gene3D" id="3.40.50.300">
    <property type="entry name" value="P-loop containing nucleotide triphosphate hydrolases"/>
    <property type="match status" value="1"/>
</dbReference>
<reference evidence="2 3" key="1">
    <citation type="submission" date="2013-03" db="EMBL/GenBank/DDBJ databases">
        <title>The Genome Sequence of Phialophora europaea CBS 101466.</title>
        <authorList>
            <consortium name="The Broad Institute Genomics Platform"/>
            <person name="Cuomo C."/>
            <person name="de Hoog S."/>
            <person name="Gorbushina A."/>
            <person name="Walker B."/>
            <person name="Young S.K."/>
            <person name="Zeng Q."/>
            <person name="Gargeya S."/>
            <person name="Fitzgerald M."/>
            <person name="Haas B."/>
            <person name="Abouelleil A."/>
            <person name="Allen A.W."/>
            <person name="Alvarado L."/>
            <person name="Arachchi H.M."/>
            <person name="Berlin A.M."/>
            <person name="Chapman S.B."/>
            <person name="Gainer-Dewar J."/>
            <person name="Goldberg J."/>
            <person name="Griggs A."/>
            <person name="Gujja S."/>
            <person name="Hansen M."/>
            <person name="Howarth C."/>
            <person name="Imamovic A."/>
            <person name="Ireland A."/>
            <person name="Larimer J."/>
            <person name="McCowan C."/>
            <person name="Murphy C."/>
            <person name="Pearson M."/>
            <person name="Poon T.W."/>
            <person name="Priest M."/>
            <person name="Roberts A."/>
            <person name="Saif S."/>
            <person name="Shea T."/>
            <person name="Sisk P."/>
            <person name="Sykes S."/>
            <person name="Wortman J."/>
            <person name="Nusbaum C."/>
            <person name="Birren B."/>
        </authorList>
    </citation>
    <scope>NUCLEOTIDE SEQUENCE [LARGE SCALE GENOMIC DNA]</scope>
    <source>
        <strain evidence="2 3">CBS 101466</strain>
    </source>
</reference>
<dbReference type="InterPro" id="IPR027417">
    <property type="entry name" value="P-loop_NTPase"/>
</dbReference>
<dbReference type="AlphaFoldDB" id="W2RXV9"/>
<dbReference type="SMART" id="SM00382">
    <property type="entry name" value="AAA"/>
    <property type="match status" value="1"/>
</dbReference>
<dbReference type="RefSeq" id="XP_008717347.1">
    <property type="nucleotide sequence ID" value="XM_008719125.1"/>
</dbReference>
<dbReference type="InterPro" id="IPR056599">
    <property type="entry name" value="AAA_lid_fung"/>
</dbReference>
<dbReference type="OrthoDB" id="10042665at2759"/>
<dbReference type="SUPFAM" id="SSF52540">
    <property type="entry name" value="P-loop containing nucleoside triphosphate hydrolases"/>
    <property type="match status" value="1"/>
</dbReference>
<dbReference type="Pfam" id="PF23232">
    <property type="entry name" value="AAA_lid_13"/>
    <property type="match status" value="1"/>
</dbReference>
<name>W2RXV9_CYPE1</name>
<organism evidence="2 3">
    <name type="scientific">Cyphellophora europaea (strain CBS 101466)</name>
    <name type="common">Phialophora europaea</name>
    <dbReference type="NCBI Taxonomy" id="1220924"/>
    <lineage>
        <taxon>Eukaryota</taxon>
        <taxon>Fungi</taxon>
        <taxon>Dikarya</taxon>
        <taxon>Ascomycota</taxon>
        <taxon>Pezizomycotina</taxon>
        <taxon>Eurotiomycetes</taxon>
        <taxon>Chaetothyriomycetidae</taxon>
        <taxon>Chaetothyriales</taxon>
        <taxon>Cyphellophoraceae</taxon>
        <taxon>Cyphellophora</taxon>
    </lineage>
</organism>
<dbReference type="GeneID" id="19972120"/>
<dbReference type="GO" id="GO:0016887">
    <property type="term" value="F:ATP hydrolysis activity"/>
    <property type="evidence" value="ECO:0007669"/>
    <property type="project" value="InterPro"/>
</dbReference>
<dbReference type="PANTHER" id="PTHR46411">
    <property type="entry name" value="FAMILY ATPASE, PUTATIVE-RELATED"/>
    <property type="match status" value="1"/>
</dbReference>
<dbReference type="eggNOG" id="KOG0742">
    <property type="taxonomic scope" value="Eukaryota"/>
</dbReference>
<dbReference type="InterPro" id="IPR003959">
    <property type="entry name" value="ATPase_AAA_core"/>
</dbReference>